<keyword evidence="3" id="KW-1185">Reference proteome</keyword>
<dbReference type="EMBL" id="JAEVFJ010000013">
    <property type="protein sequence ID" value="KAH8101258.1"/>
    <property type="molecule type" value="Genomic_DNA"/>
</dbReference>
<organism evidence="2 3">
    <name type="scientific">Cristinia sonorae</name>
    <dbReference type="NCBI Taxonomy" id="1940300"/>
    <lineage>
        <taxon>Eukaryota</taxon>
        <taxon>Fungi</taxon>
        <taxon>Dikarya</taxon>
        <taxon>Basidiomycota</taxon>
        <taxon>Agaricomycotina</taxon>
        <taxon>Agaricomycetes</taxon>
        <taxon>Agaricomycetidae</taxon>
        <taxon>Agaricales</taxon>
        <taxon>Pleurotineae</taxon>
        <taxon>Stephanosporaceae</taxon>
        <taxon>Cristinia</taxon>
    </lineage>
</organism>
<accession>A0A8K0UPJ9</accession>
<evidence type="ECO:0000256" key="1">
    <source>
        <dbReference type="SAM" id="MobiDB-lite"/>
    </source>
</evidence>
<gene>
    <name evidence="2" type="ORF">BXZ70DRAFT_906884</name>
</gene>
<name>A0A8K0UPJ9_9AGAR</name>
<evidence type="ECO:0000313" key="2">
    <source>
        <dbReference type="EMBL" id="KAH8101258.1"/>
    </source>
</evidence>
<comment type="caution">
    <text evidence="2">The sequence shown here is derived from an EMBL/GenBank/DDBJ whole genome shotgun (WGS) entry which is preliminary data.</text>
</comment>
<proteinExistence type="predicted"/>
<dbReference type="AlphaFoldDB" id="A0A8K0UPJ9"/>
<evidence type="ECO:0000313" key="3">
    <source>
        <dbReference type="Proteomes" id="UP000813824"/>
    </source>
</evidence>
<feature type="compositionally biased region" description="Basic and acidic residues" evidence="1">
    <location>
        <begin position="100"/>
        <end position="118"/>
    </location>
</feature>
<feature type="region of interest" description="Disordered" evidence="1">
    <location>
        <begin position="221"/>
        <end position="242"/>
    </location>
</feature>
<dbReference type="Proteomes" id="UP000813824">
    <property type="component" value="Unassembled WGS sequence"/>
</dbReference>
<protein>
    <submittedName>
        <fullName evidence="2">Uncharacterized protein</fullName>
    </submittedName>
</protein>
<sequence length="346" mass="38298">MAKEQKSGFRAAKRCWNSQQGNLRASVSRGETKQASIVENWGFSAAIPGPVVRNSSIETLDGFDNRVVLSGSRVVECSLTTCLSSVREEKQRALSCGDCGQHHPPSERSFEYRADRGRSPKPSRGMHSRPGAPPNISVLRLKIQYDERHESDSGKTPLARCVQRKFEGASGEGKIGEISSEDRKVESCFTNAKALPRTGVVMVGTDKRLHAGRSQFEMHESHAQRTARVEFPPSSSTVPPHQIADRLQNRGDVQSQFRRRRLIPSKYGGFSTWSWGPCGENLGRPGFEVDGWDPFTRTAGCRSTGRPHMSGESHRWLGSSGWGACSNDVQKSIRKEVVQASEEKPF</sequence>
<reference evidence="2" key="1">
    <citation type="journal article" date="2021" name="New Phytol.">
        <title>Evolutionary innovations through gain and loss of genes in the ectomycorrhizal Boletales.</title>
        <authorList>
            <person name="Wu G."/>
            <person name="Miyauchi S."/>
            <person name="Morin E."/>
            <person name="Kuo A."/>
            <person name="Drula E."/>
            <person name="Varga T."/>
            <person name="Kohler A."/>
            <person name="Feng B."/>
            <person name="Cao Y."/>
            <person name="Lipzen A."/>
            <person name="Daum C."/>
            <person name="Hundley H."/>
            <person name="Pangilinan J."/>
            <person name="Johnson J."/>
            <person name="Barry K."/>
            <person name="LaButti K."/>
            <person name="Ng V."/>
            <person name="Ahrendt S."/>
            <person name="Min B."/>
            <person name="Choi I.G."/>
            <person name="Park H."/>
            <person name="Plett J.M."/>
            <person name="Magnuson J."/>
            <person name="Spatafora J.W."/>
            <person name="Nagy L.G."/>
            <person name="Henrissat B."/>
            <person name="Grigoriev I.V."/>
            <person name="Yang Z.L."/>
            <person name="Xu J."/>
            <person name="Martin F.M."/>
        </authorList>
    </citation>
    <scope>NUCLEOTIDE SEQUENCE</scope>
    <source>
        <strain evidence="2">KKN 215</strain>
    </source>
</reference>
<feature type="region of interest" description="Disordered" evidence="1">
    <location>
        <begin position="95"/>
        <end position="135"/>
    </location>
</feature>